<dbReference type="NCBIfam" id="TIGR02532">
    <property type="entry name" value="IV_pilin_GFxxxE"/>
    <property type="match status" value="1"/>
</dbReference>
<dbReference type="InterPro" id="IPR011453">
    <property type="entry name" value="DUF1559"/>
</dbReference>
<dbReference type="Gene3D" id="3.30.700.10">
    <property type="entry name" value="Glycoprotein, Type 4 Pilin"/>
    <property type="match status" value="1"/>
</dbReference>
<dbReference type="RefSeq" id="WP_106053994.1">
    <property type="nucleotide sequence ID" value="NZ_CALXOB010000053.1"/>
</dbReference>
<evidence type="ECO:0000259" key="1">
    <source>
        <dbReference type="Pfam" id="PF07596"/>
    </source>
</evidence>
<dbReference type="Pfam" id="PF07596">
    <property type="entry name" value="SBP_bac_10"/>
    <property type="match status" value="1"/>
</dbReference>
<proteinExistence type="predicted"/>
<dbReference type="EMBL" id="VUNS01000003">
    <property type="protein sequence ID" value="MST96415.1"/>
    <property type="molecule type" value="Genomic_DNA"/>
</dbReference>
<dbReference type="InterPro" id="IPR045584">
    <property type="entry name" value="Pilin-like"/>
</dbReference>
<gene>
    <name evidence="2" type="ORF">FYJ85_05060</name>
</gene>
<feature type="domain" description="DUF1559" evidence="1">
    <location>
        <begin position="30"/>
        <end position="189"/>
    </location>
</feature>
<dbReference type="PANTHER" id="PTHR30093">
    <property type="entry name" value="GENERAL SECRETION PATHWAY PROTEIN G"/>
    <property type="match status" value="1"/>
</dbReference>
<organism evidence="2 3">
    <name type="scientific">Victivallis lenta</name>
    <dbReference type="NCBI Taxonomy" id="2606640"/>
    <lineage>
        <taxon>Bacteria</taxon>
        <taxon>Pseudomonadati</taxon>
        <taxon>Lentisphaerota</taxon>
        <taxon>Lentisphaeria</taxon>
        <taxon>Victivallales</taxon>
        <taxon>Victivallaceae</taxon>
        <taxon>Victivallis</taxon>
    </lineage>
</organism>
<accession>A0A844G0I1</accession>
<keyword evidence="3" id="KW-1185">Reference proteome</keyword>
<dbReference type="AlphaFoldDB" id="A0A844G0I1"/>
<protein>
    <submittedName>
        <fullName evidence="2">DUF1559 domain-containing protein</fullName>
    </submittedName>
</protein>
<comment type="caution">
    <text evidence="2">The sequence shown here is derived from an EMBL/GenBank/DDBJ whole genome shotgun (WGS) entry which is preliminary data.</text>
</comment>
<dbReference type="InterPro" id="IPR012902">
    <property type="entry name" value="N_methyl_site"/>
</dbReference>
<evidence type="ECO:0000313" key="2">
    <source>
        <dbReference type="EMBL" id="MST96415.1"/>
    </source>
</evidence>
<reference evidence="2 3" key="1">
    <citation type="submission" date="2019-08" db="EMBL/GenBank/DDBJ databases">
        <title>In-depth cultivation of the pig gut microbiome towards novel bacterial diversity and tailored functional studies.</title>
        <authorList>
            <person name="Wylensek D."/>
            <person name="Hitch T.C.A."/>
            <person name="Clavel T."/>
        </authorList>
    </citation>
    <scope>NUCLEOTIDE SEQUENCE [LARGE SCALE GENOMIC DNA]</scope>
    <source>
        <strain evidence="2 3">BBE-744-WT-12</strain>
    </source>
</reference>
<evidence type="ECO:0000313" key="3">
    <source>
        <dbReference type="Proteomes" id="UP000435649"/>
    </source>
</evidence>
<dbReference type="SUPFAM" id="SSF54523">
    <property type="entry name" value="Pili subunits"/>
    <property type="match status" value="1"/>
</dbReference>
<sequence length="250" mass="27564">MKRNFTLIELLVVIAIIAILASMLLPALSRARESGRKATCTSNLKQVGTGLALYAGDYTYYPPSKPAAVLGANCNAWSWLLMPYLGMDNKVTHDWTEAARRRETGSLHCPSNPFSTSNIDRISYSMYGFGPLVTWYGLTNWRSYKDGSSGATNYYVVKPTSRATTDGGVGVFPQPSTTVFIGEMGFYSGGAGNDYAFQNGDQLNNYTDSSRGDAGFEFSFRHNQRKNILWFDLHVADVALNEVNSVGVRR</sequence>
<name>A0A844G0I1_9BACT</name>
<dbReference type="Proteomes" id="UP000435649">
    <property type="component" value="Unassembled WGS sequence"/>
</dbReference>